<keyword evidence="3" id="KW-1185">Reference proteome</keyword>
<name>A0A480AS11_9BURK</name>
<organism evidence="2 3">
    <name type="scientific">Pseudaquabacterium pictum</name>
    <dbReference type="NCBI Taxonomy" id="2315236"/>
    <lineage>
        <taxon>Bacteria</taxon>
        <taxon>Pseudomonadati</taxon>
        <taxon>Pseudomonadota</taxon>
        <taxon>Betaproteobacteria</taxon>
        <taxon>Burkholderiales</taxon>
        <taxon>Sphaerotilaceae</taxon>
        <taxon>Pseudaquabacterium</taxon>
    </lineage>
</organism>
<reference evidence="3" key="1">
    <citation type="submission" date="2019-03" db="EMBL/GenBank/DDBJ databases">
        <title>Aquabacterium pictum sp.nov., the first bacteriochlorophyll a-containing freshwater bacterium in the genus Aquabacterium of the class Betaproteobacteria.</title>
        <authorList>
            <person name="Hirose S."/>
            <person name="Tank M."/>
            <person name="Hara E."/>
            <person name="Tamaki H."/>
            <person name="Takaichi S."/>
            <person name="Haruta S."/>
            <person name="Hanada S."/>
        </authorList>
    </citation>
    <scope>NUCLEOTIDE SEQUENCE [LARGE SCALE GENOMIC DNA]</scope>
    <source>
        <strain evidence="3">W35</strain>
    </source>
</reference>
<proteinExistence type="predicted"/>
<accession>A0A480AS11</accession>
<evidence type="ECO:0000256" key="1">
    <source>
        <dbReference type="SAM" id="MobiDB-lite"/>
    </source>
</evidence>
<protein>
    <submittedName>
        <fullName evidence="2">Uncharacterized protein</fullName>
    </submittedName>
</protein>
<sequence>MENFSTTRAALLPRAANLATLAVVVAATWWSGAQRPLAQDPLASQAAQPATRQAADQAVTAGTAGTAHWPVQTTSLPRDGLQPVGFQARATR</sequence>
<comment type="caution">
    <text evidence="2">The sequence shown here is derived from an EMBL/GenBank/DDBJ whole genome shotgun (WGS) entry which is preliminary data.</text>
</comment>
<gene>
    <name evidence="2" type="ORF">AQPW35_15660</name>
</gene>
<dbReference type="EMBL" id="BJCL01000003">
    <property type="protein sequence ID" value="GCL62485.1"/>
    <property type="molecule type" value="Genomic_DNA"/>
</dbReference>
<evidence type="ECO:0000313" key="2">
    <source>
        <dbReference type="EMBL" id="GCL62485.1"/>
    </source>
</evidence>
<feature type="region of interest" description="Disordered" evidence="1">
    <location>
        <begin position="40"/>
        <end position="92"/>
    </location>
</feature>
<dbReference type="AlphaFoldDB" id="A0A480AS11"/>
<dbReference type="Proteomes" id="UP000301751">
    <property type="component" value="Unassembled WGS sequence"/>
</dbReference>
<evidence type="ECO:0000313" key="3">
    <source>
        <dbReference type="Proteomes" id="UP000301751"/>
    </source>
</evidence>